<dbReference type="AlphaFoldDB" id="T1JIG8"/>
<keyword evidence="12" id="KW-1185">Reference proteome</keyword>
<accession>T1JIG8</accession>
<keyword evidence="4 10" id="KW-0812">Transmembrane</keyword>
<dbReference type="eggNOG" id="ENOG502QSUI">
    <property type="taxonomic scope" value="Eukaryota"/>
</dbReference>
<dbReference type="Pfam" id="PF00864">
    <property type="entry name" value="P2X_receptor"/>
    <property type="match status" value="1"/>
</dbReference>
<dbReference type="InterPro" id="IPR059116">
    <property type="entry name" value="P2X_receptor"/>
</dbReference>
<dbReference type="GO" id="GO:0098794">
    <property type="term" value="C:postsynapse"/>
    <property type="evidence" value="ECO:0007669"/>
    <property type="project" value="GOC"/>
</dbReference>
<keyword evidence="9" id="KW-0407">Ion channel</keyword>
<evidence type="ECO:0000313" key="11">
    <source>
        <dbReference type="EnsemblMetazoa" id="SMAR013649-PA"/>
    </source>
</evidence>
<evidence type="ECO:0000256" key="2">
    <source>
        <dbReference type="ARBA" id="ARBA00009848"/>
    </source>
</evidence>
<dbReference type="PANTHER" id="PTHR10125:SF31">
    <property type="entry name" value="P2X RECEPTOR E"/>
    <property type="match status" value="1"/>
</dbReference>
<evidence type="ECO:0000256" key="1">
    <source>
        <dbReference type="ARBA" id="ARBA00004308"/>
    </source>
</evidence>
<evidence type="ECO:0000256" key="3">
    <source>
        <dbReference type="ARBA" id="ARBA00022448"/>
    </source>
</evidence>
<dbReference type="EMBL" id="JH431067">
    <property type="status" value="NOT_ANNOTATED_CDS"/>
    <property type="molecule type" value="Genomic_DNA"/>
</dbReference>
<dbReference type="GO" id="GO:0012505">
    <property type="term" value="C:endomembrane system"/>
    <property type="evidence" value="ECO:0007669"/>
    <property type="project" value="UniProtKB-SubCell"/>
</dbReference>
<evidence type="ECO:0000256" key="8">
    <source>
        <dbReference type="ARBA" id="ARBA00023286"/>
    </source>
</evidence>
<keyword evidence="8" id="KW-1071">Ligand-gated ion channel</keyword>
<evidence type="ECO:0000256" key="5">
    <source>
        <dbReference type="ARBA" id="ARBA00022989"/>
    </source>
</evidence>
<dbReference type="Gene3D" id="1.10.287.940">
    <property type="entry name" value="atp-gated p2x4 ion channel"/>
    <property type="match status" value="1"/>
</dbReference>
<organism evidence="11 12">
    <name type="scientific">Strigamia maritima</name>
    <name type="common">European centipede</name>
    <name type="synonym">Geophilus maritimus</name>
    <dbReference type="NCBI Taxonomy" id="126957"/>
    <lineage>
        <taxon>Eukaryota</taxon>
        <taxon>Metazoa</taxon>
        <taxon>Ecdysozoa</taxon>
        <taxon>Arthropoda</taxon>
        <taxon>Myriapoda</taxon>
        <taxon>Chilopoda</taxon>
        <taxon>Pleurostigmophora</taxon>
        <taxon>Geophilomorpha</taxon>
        <taxon>Linotaeniidae</taxon>
        <taxon>Strigamia</taxon>
    </lineage>
</organism>
<comment type="similarity">
    <text evidence="2">Belongs to the P2X receptor family.</text>
</comment>
<keyword evidence="3" id="KW-0813">Transport</keyword>
<dbReference type="PANTHER" id="PTHR10125">
    <property type="entry name" value="P2X PURINOCEPTOR"/>
    <property type="match status" value="1"/>
</dbReference>
<dbReference type="OMA" id="RIWDATD"/>
<evidence type="ECO:0000256" key="10">
    <source>
        <dbReference type="SAM" id="Phobius"/>
    </source>
</evidence>
<dbReference type="Proteomes" id="UP000014500">
    <property type="component" value="Unassembled WGS sequence"/>
</dbReference>
<dbReference type="GO" id="GO:0070588">
    <property type="term" value="P:calcium ion transmembrane transport"/>
    <property type="evidence" value="ECO:0007669"/>
    <property type="project" value="TreeGrafter"/>
</dbReference>
<protein>
    <submittedName>
        <fullName evidence="11">Uncharacterized protein</fullName>
    </submittedName>
</protein>
<reference evidence="12" key="1">
    <citation type="submission" date="2011-05" db="EMBL/GenBank/DDBJ databases">
        <authorList>
            <person name="Richards S.R."/>
            <person name="Qu J."/>
            <person name="Jiang H."/>
            <person name="Jhangiani S.N."/>
            <person name="Agravi P."/>
            <person name="Goodspeed R."/>
            <person name="Gross S."/>
            <person name="Mandapat C."/>
            <person name="Jackson L."/>
            <person name="Mathew T."/>
            <person name="Pu L."/>
            <person name="Thornton R."/>
            <person name="Saada N."/>
            <person name="Wilczek-Boney K.B."/>
            <person name="Lee S."/>
            <person name="Kovar C."/>
            <person name="Wu Y."/>
            <person name="Scherer S.E."/>
            <person name="Worley K.C."/>
            <person name="Muzny D.M."/>
            <person name="Gibbs R."/>
        </authorList>
    </citation>
    <scope>NUCLEOTIDE SEQUENCE</scope>
    <source>
        <strain evidence="12">Brora</strain>
    </source>
</reference>
<dbReference type="STRING" id="126957.T1JIG8"/>
<keyword evidence="7 10" id="KW-0472">Membrane</keyword>
<comment type="subcellular location">
    <subcellularLocation>
        <location evidence="1">Endomembrane system</location>
    </subcellularLocation>
</comment>
<evidence type="ECO:0000313" key="12">
    <source>
        <dbReference type="Proteomes" id="UP000014500"/>
    </source>
</evidence>
<evidence type="ECO:0000256" key="6">
    <source>
        <dbReference type="ARBA" id="ARBA00023065"/>
    </source>
</evidence>
<dbReference type="GO" id="GO:0016020">
    <property type="term" value="C:membrane"/>
    <property type="evidence" value="ECO:0007669"/>
    <property type="project" value="TreeGrafter"/>
</dbReference>
<dbReference type="EnsemblMetazoa" id="SMAR013649-RA">
    <property type="protein sequence ID" value="SMAR013649-PA"/>
    <property type="gene ID" value="SMAR013649"/>
</dbReference>
<dbReference type="GO" id="GO:0004931">
    <property type="term" value="F:extracellularly ATP-gated monoatomic cation channel activity"/>
    <property type="evidence" value="ECO:0007669"/>
    <property type="project" value="TreeGrafter"/>
</dbReference>
<evidence type="ECO:0000256" key="7">
    <source>
        <dbReference type="ARBA" id="ARBA00023136"/>
    </source>
</evidence>
<keyword evidence="6" id="KW-0406">Ion transport</keyword>
<feature type="transmembrane region" description="Helical" evidence="10">
    <location>
        <begin position="26"/>
        <end position="45"/>
    </location>
</feature>
<dbReference type="HOGENOM" id="CLU_167252_0_0_1"/>
<proteinExistence type="inferred from homology"/>
<sequence>MALACSFLCEYDTPKMVTIKSLTIGIINRIIQLLIVIYIVGYVIIYNKGYQEFSTLQSAVTSKVKGVVSTEHLGHVWDVADYVVPPQENGAFFVMTNAIITPNQTQATCAE</sequence>
<evidence type="ECO:0000256" key="9">
    <source>
        <dbReference type="ARBA" id="ARBA00023303"/>
    </source>
</evidence>
<reference evidence="11" key="2">
    <citation type="submission" date="2015-02" db="UniProtKB">
        <authorList>
            <consortium name="EnsemblMetazoa"/>
        </authorList>
    </citation>
    <scope>IDENTIFICATION</scope>
</reference>
<name>T1JIG8_STRMM</name>
<evidence type="ECO:0000256" key="4">
    <source>
        <dbReference type="ARBA" id="ARBA00022692"/>
    </source>
</evidence>
<keyword evidence="5 10" id="KW-1133">Transmembrane helix</keyword>